<feature type="transmembrane region" description="Helical" evidence="1">
    <location>
        <begin position="35"/>
        <end position="54"/>
    </location>
</feature>
<evidence type="ECO:0000256" key="1">
    <source>
        <dbReference type="SAM" id="Phobius"/>
    </source>
</evidence>
<protein>
    <recommendedName>
        <fullName evidence="3">Prepilin-type N-terminal cleavage/methylation domain-containing protein</fullName>
    </recommendedName>
</protein>
<keyword evidence="1" id="KW-0472">Membrane</keyword>
<keyword evidence="1" id="KW-1133">Transmembrane helix</keyword>
<proteinExistence type="predicted"/>
<keyword evidence="1" id="KW-0812">Transmembrane</keyword>
<accession>A0A381W944</accession>
<evidence type="ECO:0000313" key="2">
    <source>
        <dbReference type="EMBL" id="SVA48992.1"/>
    </source>
</evidence>
<organism evidence="2">
    <name type="scientific">marine metagenome</name>
    <dbReference type="NCBI Taxonomy" id="408172"/>
    <lineage>
        <taxon>unclassified sequences</taxon>
        <taxon>metagenomes</taxon>
        <taxon>ecological metagenomes</taxon>
    </lineage>
</organism>
<reference evidence="2" key="1">
    <citation type="submission" date="2018-05" db="EMBL/GenBank/DDBJ databases">
        <authorList>
            <person name="Lanie J.A."/>
            <person name="Ng W.-L."/>
            <person name="Kazmierczak K.M."/>
            <person name="Andrzejewski T.M."/>
            <person name="Davidsen T.M."/>
            <person name="Wayne K.J."/>
            <person name="Tettelin H."/>
            <person name="Glass J.I."/>
            <person name="Rusch D."/>
            <person name="Podicherti R."/>
            <person name="Tsui H.-C.T."/>
            <person name="Winkler M.E."/>
        </authorList>
    </citation>
    <scope>NUCLEOTIDE SEQUENCE</scope>
</reference>
<gene>
    <name evidence="2" type="ORF">METZ01_LOCUS101846</name>
</gene>
<name>A0A381W944_9ZZZZ</name>
<evidence type="ECO:0008006" key="3">
    <source>
        <dbReference type="Google" id="ProtNLM"/>
    </source>
</evidence>
<dbReference type="EMBL" id="UINC01011065">
    <property type="protein sequence ID" value="SVA48992.1"/>
    <property type="molecule type" value="Genomic_DNA"/>
</dbReference>
<dbReference type="AlphaFoldDB" id="A0A381W944"/>
<dbReference type="PROSITE" id="PS00409">
    <property type="entry name" value="PROKAR_NTER_METHYL"/>
    <property type="match status" value="1"/>
</dbReference>
<sequence length="55" mass="6101">MSDTARCRDLPPELKQIRNTLKRAVARESENREGLTLVETLVILGALVAFASIYA</sequence>
<dbReference type="InterPro" id="IPR012902">
    <property type="entry name" value="N_methyl_site"/>
</dbReference>